<dbReference type="VEuPathDB" id="FungiDB:H257_06595"/>
<sequence>MPTSNLHTYYKRSVITKYSSVVKPSLTDAVCRLNWAIDQVHDIDGEKFIDAMYDTVHVDEKWFFMTRLQRKVIGASGEKIKQRTCKSKRHLLKVMFLSAVARPRWDNSKEEWFDGRSRRSCRRDAGTPVVKTVNVTRPTFKAMLIDNVIPTIRSKWPSGESRAIKIQQDNARPHMPPSDVDIVAACKVEGWDMQVVFQPPHSPDLNVLDLGFFWAIQTLLVEKHSSSFEEIVAATEEVWTRVSPLTLNKNFVTLQSLTARHSLVLRGPEHAQIDDDDYMQFSLFDDAASVLLKGYSTPSTLLLSQSATRRHRHHARPPVPFALMDTVRQFRTAVWSTAQYNMTEMAPTTLDPTPSSWQRLPQTLYYGGSPICPFGKPKRLPGLVRILR</sequence>
<dbReference type="RefSeq" id="XP_009830178.1">
    <property type="nucleotide sequence ID" value="XM_009831876.1"/>
</dbReference>
<dbReference type="InterPro" id="IPR036397">
    <property type="entry name" value="RNaseH_sf"/>
</dbReference>
<organism evidence="1">
    <name type="scientific">Aphanomyces astaci</name>
    <name type="common">Crayfish plague agent</name>
    <dbReference type="NCBI Taxonomy" id="112090"/>
    <lineage>
        <taxon>Eukaryota</taxon>
        <taxon>Sar</taxon>
        <taxon>Stramenopiles</taxon>
        <taxon>Oomycota</taxon>
        <taxon>Saprolegniomycetes</taxon>
        <taxon>Saprolegniales</taxon>
        <taxon>Verrucalvaceae</taxon>
        <taxon>Aphanomyces</taxon>
    </lineage>
</organism>
<dbReference type="PANTHER" id="PTHR47169">
    <property type="entry name" value="OS01G0541250 PROTEIN"/>
    <property type="match status" value="1"/>
</dbReference>
<reference evidence="1" key="1">
    <citation type="submission" date="2013-12" db="EMBL/GenBank/DDBJ databases">
        <title>The Genome Sequence of Aphanomyces astaci APO3.</title>
        <authorList>
            <consortium name="The Broad Institute Genomics Platform"/>
            <person name="Russ C."/>
            <person name="Tyler B."/>
            <person name="van West P."/>
            <person name="Dieguez-Uribeondo J."/>
            <person name="Young S.K."/>
            <person name="Zeng Q."/>
            <person name="Gargeya S."/>
            <person name="Fitzgerald M."/>
            <person name="Abouelleil A."/>
            <person name="Alvarado L."/>
            <person name="Chapman S.B."/>
            <person name="Gainer-Dewar J."/>
            <person name="Goldberg J."/>
            <person name="Griggs A."/>
            <person name="Gujja S."/>
            <person name="Hansen M."/>
            <person name="Howarth C."/>
            <person name="Imamovic A."/>
            <person name="Ireland A."/>
            <person name="Larimer J."/>
            <person name="McCowan C."/>
            <person name="Murphy C."/>
            <person name="Pearson M."/>
            <person name="Poon T.W."/>
            <person name="Priest M."/>
            <person name="Roberts A."/>
            <person name="Saif S."/>
            <person name="Shea T."/>
            <person name="Sykes S."/>
            <person name="Wortman J."/>
            <person name="Nusbaum C."/>
            <person name="Birren B."/>
        </authorList>
    </citation>
    <scope>NUCLEOTIDE SEQUENCE [LARGE SCALE GENOMIC DNA]</scope>
    <source>
        <strain evidence="1">APO3</strain>
    </source>
</reference>
<proteinExistence type="predicted"/>
<dbReference type="Gene3D" id="3.30.420.10">
    <property type="entry name" value="Ribonuclease H-like superfamily/Ribonuclease H"/>
    <property type="match status" value="1"/>
</dbReference>
<evidence type="ECO:0000313" key="1">
    <source>
        <dbReference type="EMBL" id="ETV80254.1"/>
    </source>
</evidence>
<gene>
    <name evidence="1" type="ORF">H257_06595</name>
</gene>
<dbReference type="EMBL" id="KI913126">
    <property type="protein sequence ID" value="ETV80254.1"/>
    <property type="molecule type" value="Genomic_DNA"/>
</dbReference>
<name>W4GMJ7_APHAT</name>
<evidence type="ECO:0008006" key="2">
    <source>
        <dbReference type="Google" id="ProtNLM"/>
    </source>
</evidence>
<protein>
    <recommendedName>
        <fullName evidence="2">Tc1-like transposase DDE domain-containing protein</fullName>
    </recommendedName>
</protein>
<dbReference type="AlphaFoldDB" id="W4GMJ7"/>
<dbReference type="GO" id="GO:0003676">
    <property type="term" value="F:nucleic acid binding"/>
    <property type="evidence" value="ECO:0007669"/>
    <property type="project" value="InterPro"/>
</dbReference>
<dbReference type="GeneID" id="20808591"/>
<accession>W4GMJ7</accession>
<dbReference type="OrthoDB" id="10017160at2759"/>